<organism evidence="1">
    <name type="scientific">marine sediment metagenome</name>
    <dbReference type="NCBI Taxonomy" id="412755"/>
    <lineage>
        <taxon>unclassified sequences</taxon>
        <taxon>metagenomes</taxon>
        <taxon>ecological metagenomes</taxon>
    </lineage>
</organism>
<sequence>MAPKKTLKIHISSQSAAKLAGLLSNTVLLASNTYLIVSGIQEEVRSRRRQRLT</sequence>
<feature type="non-terminal residue" evidence="1">
    <location>
        <position position="53"/>
    </location>
</feature>
<reference evidence="1" key="1">
    <citation type="journal article" date="2014" name="Front. Microbiol.">
        <title>High frequency of phylogenetically diverse reductive dehalogenase-homologous genes in deep subseafloor sedimentary metagenomes.</title>
        <authorList>
            <person name="Kawai M."/>
            <person name="Futagami T."/>
            <person name="Toyoda A."/>
            <person name="Takaki Y."/>
            <person name="Nishi S."/>
            <person name="Hori S."/>
            <person name="Arai W."/>
            <person name="Tsubouchi T."/>
            <person name="Morono Y."/>
            <person name="Uchiyama I."/>
            <person name="Ito T."/>
            <person name="Fujiyama A."/>
            <person name="Inagaki F."/>
            <person name="Takami H."/>
        </authorList>
    </citation>
    <scope>NUCLEOTIDE SEQUENCE</scope>
    <source>
        <strain evidence="1">Expedition CK06-06</strain>
    </source>
</reference>
<dbReference type="AlphaFoldDB" id="X1HYZ7"/>
<name>X1HYZ7_9ZZZZ</name>
<protein>
    <submittedName>
        <fullName evidence="1">Uncharacterized protein</fullName>
    </submittedName>
</protein>
<proteinExistence type="predicted"/>
<gene>
    <name evidence="1" type="ORF">S03H2_47997</name>
</gene>
<accession>X1HYZ7</accession>
<comment type="caution">
    <text evidence="1">The sequence shown here is derived from an EMBL/GenBank/DDBJ whole genome shotgun (WGS) entry which is preliminary data.</text>
</comment>
<dbReference type="EMBL" id="BARU01030223">
    <property type="protein sequence ID" value="GAH75381.1"/>
    <property type="molecule type" value="Genomic_DNA"/>
</dbReference>
<evidence type="ECO:0000313" key="1">
    <source>
        <dbReference type="EMBL" id="GAH75381.1"/>
    </source>
</evidence>